<keyword evidence="7" id="KW-0539">Nucleus</keyword>
<dbReference type="PANTHER" id="PTHR46179:SF13">
    <property type="entry name" value="C2H2-TYPE DOMAIN-CONTAINING PROTEIN"/>
    <property type="match status" value="1"/>
</dbReference>
<dbReference type="Proteomes" id="UP001152607">
    <property type="component" value="Unassembled WGS sequence"/>
</dbReference>
<accession>A0A9W4U716</accession>
<dbReference type="GO" id="GO:0008270">
    <property type="term" value="F:zinc ion binding"/>
    <property type="evidence" value="ECO:0007669"/>
    <property type="project" value="UniProtKB-KW"/>
</dbReference>
<evidence type="ECO:0000256" key="7">
    <source>
        <dbReference type="ARBA" id="ARBA00023242"/>
    </source>
</evidence>
<evidence type="ECO:0000259" key="10">
    <source>
        <dbReference type="PROSITE" id="PS50157"/>
    </source>
</evidence>
<dbReference type="PROSITE" id="PS50157">
    <property type="entry name" value="ZINC_FINGER_C2H2_2"/>
    <property type="match status" value="2"/>
</dbReference>
<dbReference type="GO" id="GO:0005634">
    <property type="term" value="C:nucleus"/>
    <property type="evidence" value="ECO:0007669"/>
    <property type="project" value="UniProtKB-SubCell"/>
</dbReference>
<dbReference type="OrthoDB" id="6910977at2759"/>
<dbReference type="SUPFAM" id="SSF57667">
    <property type="entry name" value="beta-beta-alpha zinc fingers"/>
    <property type="match status" value="1"/>
</dbReference>
<evidence type="ECO:0000313" key="11">
    <source>
        <dbReference type="EMBL" id="CAI6287654.1"/>
    </source>
</evidence>
<comment type="subcellular location">
    <subcellularLocation>
        <location evidence="1">Nucleus</location>
    </subcellularLocation>
</comment>
<evidence type="ECO:0000256" key="2">
    <source>
        <dbReference type="ARBA" id="ARBA00022723"/>
    </source>
</evidence>
<evidence type="ECO:0000256" key="8">
    <source>
        <dbReference type="PROSITE-ProRule" id="PRU00042"/>
    </source>
</evidence>
<dbReference type="GO" id="GO:0006357">
    <property type="term" value="P:regulation of transcription by RNA polymerase II"/>
    <property type="evidence" value="ECO:0007669"/>
    <property type="project" value="TreeGrafter"/>
</dbReference>
<evidence type="ECO:0000313" key="12">
    <source>
        <dbReference type="Proteomes" id="UP001152607"/>
    </source>
</evidence>
<evidence type="ECO:0000256" key="6">
    <source>
        <dbReference type="ARBA" id="ARBA00023163"/>
    </source>
</evidence>
<dbReference type="InterPro" id="IPR013087">
    <property type="entry name" value="Znf_C2H2_type"/>
</dbReference>
<dbReference type="EMBL" id="CAOQHR010000001">
    <property type="protein sequence ID" value="CAI6287654.1"/>
    <property type="molecule type" value="Genomic_DNA"/>
</dbReference>
<evidence type="ECO:0000256" key="4">
    <source>
        <dbReference type="ARBA" id="ARBA00022833"/>
    </source>
</evidence>
<evidence type="ECO:0000256" key="9">
    <source>
        <dbReference type="SAM" id="MobiDB-lite"/>
    </source>
</evidence>
<reference evidence="11" key="1">
    <citation type="submission" date="2023-01" db="EMBL/GenBank/DDBJ databases">
        <authorList>
            <person name="Van Ghelder C."/>
            <person name="Rancurel C."/>
        </authorList>
    </citation>
    <scope>NUCLEOTIDE SEQUENCE</scope>
    <source>
        <strain evidence="11">CNCM I-4278</strain>
    </source>
</reference>
<dbReference type="InterPro" id="IPR036236">
    <property type="entry name" value="Znf_C2H2_sf"/>
</dbReference>
<gene>
    <name evidence="11" type="ORF">PDIGIT_LOCUS2362</name>
</gene>
<feature type="domain" description="C2H2-type" evidence="10">
    <location>
        <begin position="25"/>
        <end position="52"/>
    </location>
</feature>
<dbReference type="SMART" id="SM00355">
    <property type="entry name" value="ZnF_C2H2"/>
    <property type="match status" value="3"/>
</dbReference>
<keyword evidence="3 8" id="KW-0863">Zinc-finger</keyword>
<keyword evidence="4" id="KW-0862">Zinc</keyword>
<dbReference type="PROSITE" id="PS00028">
    <property type="entry name" value="ZINC_FINGER_C2H2_1"/>
    <property type="match status" value="2"/>
</dbReference>
<dbReference type="Gene3D" id="3.30.160.60">
    <property type="entry name" value="Classic Zinc Finger"/>
    <property type="match status" value="1"/>
</dbReference>
<evidence type="ECO:0000256" key="3">
    <source>
        <dbReference type="ARBA" id="ARBA00022771"/>
    </source>
</evidence>
<evidence type="ECO:0000256" key="5">
    <source>
        <dbReference type="ARBA" id="ARBA00023015"/>
    </source>
</evidence>
<evidence type="ECO:0000256" key="1">
    <source>
        <dbReference type="ARBA" id="ARBA00004123"/>
    </source>
</evidence>
<dbReference type="InterPro" id="IPR051061">
    <property type="entry name" value="Zinc_finger_trans_reg"/>
</dbReference>
<keyword evidence="2" id="KW-0479">Metal-binding</keyword>
<name>A0A9W4U716_9PLEO</name>
<dbReference type="Pfam" id="PF00096">
    <property type="entry name" value="zf-C2H2"/>
    <property type="match status" value="2"/>
</dbReference>
<keyword evidence="5" id="KW-0805">Transcription regulation</keyword>
<organism evidence="11 12">
    <name type="scientific">Periconia digitata</name>
    <dbReference type="NCBI Taxonomy" id="1303443"/>
    <lineage>
        <taxon>Eukaryota</taxon>
        <taxon>Fungi</taxon>
        <taxon>Dikarya</taxon>
        <taxon>Ascomycota</taxon>
        <taxon>Pezizomycotina</taxon>
        <taxon>Dothideomycetes</taxon>
        <taxon>Pleosporomycetidae</taxon>
        <taxon>Pleosporales</taxon>
        <taxon>Massarineae</taxon>
        <taxon>Periconiaceae</taxon>
        <taxon>Periconia</taxon>
    </lineage>
</organism>
<keyword evidence="6" id="KW-0804">Transcription</keyword>
<dbReference type="AlphaFoldDB" id="A0A9W4U716"/>
<sequence>MSAPTEAPDELTPASDTTQDCDPVFTCPHCKKKFRNFAQQNKHTRRHDRRHRCSHGGCEKRFRDGTDLQRHLKNVHEVSVQDIPCLITGCTRTFKGRRDNMYKHIRRNHPKHVDLISRDATH</sequence>
<protein>
    <recommendedName>
        <fullName evidence="10">C2H2-type domain-containing protein</fullName>
    </recommendedName>
</protein>
<keyword evidence="12" id="KW-1185">Reference proteome</keyword>
<comment type="caution">
    <text evidence="11">The sequence shown here is derived from an EMBL/GenBank/DDBJ whole genome shotgun (WGS) entry which is preliminary data.</text>
</comment>
<feature type="region of interest" description="Disordered" evidence="9">
    <location>
        <begin position="1"/>
        <end position="21"/>
    </location>
</feature>
<dbReference type="PANTHER" id="PTHR46179">
    <property type="entry name" value="ZINC FINGER PROTEIN"/>
    <property type="match status" value="1"/>
</dbReference>
<proteinExistence type="predicted"/>
<feature type="domain" description="C2H2-type" evidence="10">
    <location>
        <begin position="51"/>
        <end position="76"/>
    </location>
</feature>